<name>A0ABN3KU36_9MICO</name>
<evidence type="ECO:0000313" key="2">
    <source>
        <dbReference type="Proteomes" id="UP001500730"/>
    </source>
</evidence>
<proteinExistence type="predicted"/>
<keyword evidence="2" id="KW-1185">Reference proteome</keyword>
<evidence type="ECO:0000313" key="1">
    <source>
        <dbReference type="EMBL" id="GAA2469917.1"/>
    </source>
</evidence>
<reference evidence="1 2" key="1">
    <citation type="journal article" date="2019" name="Int. J. Syst. Evol. Microbiol.">
        <title>The Global Catalogue of Microorganisms (GCM) 10K type strain sequencing project: providing services to taxonomists for standard genome sequencing and annotation.</title>
        <authorList>
            <consortium name="The Broad Institute Genomics Platform"/>
            <consortium name="The Broad Institute Genome Sequencing Center for Infectious Disease"/>
            <person name="Wu L."/>
            <person name="Ma J."/>
        </authorList>
    </citation>
    <scope>NUCLEOTIDE SEQUENCE [LARGE SCALE GENOMIC DNA]</scope>
    <source>
        <strain evidence="1 2">JCM 16259</strain>
    </source>
</reference>
<gene>
    <name evidence="1" type="ORF">GCM10009858_04050</name>
</gene>
<sequence>MAEAMPQDEVLVQDRDDVFLVHLTWKGRREESPWPTVERVDSREEFEQLLEFRY</sequence>
<accession>A0ABN3KU36</accession>
<organism evidence="1 2">
    <name type="scientific">Terrabacter carboxydivorans</name>
    <dbReference type="NCBI Taxonomy" id="619730"/>
    <lineage>
        <taxon>Bacteria</taxon>
        <taxon>Bacillati</taxon>
        <taxon>Actinomycetota</taxon>
        <taxon>Actinomycetes</taxon>
        <taxon>Micrococcales</taxon>
        <taxon>Intrasporangiaceae</taxon>
        <taxon>Terrabacter</taxon>
    </lineage>
</organism>
<comment type="caution">
    <text evidence="1">The sequence shown here is derived from an EMBL/GenBank/DDBJ whole genome shotgun (WGS) entry which is preliminary data.</text>
</comment>
<dbReference type="EMBL" id="BAAARE010000001">
    <property type="protein sequence ID" value="GAA2469917.1"/>
    <property type="molecule type" value="Genomic_DNA"/>
</dbReference>
<protein>
    <submittedName>
        <fullName evidence="1">Uncharacterized protein</fullName>
    </submittedName>
</protein>
<dbReference type="Proteomes" id="UP001500730">
    <property type="component" value="Unassembled WGS sequence"/>
</dbReference>